<evidence type="ECO:0000313" key="3">
    <source>
        <dbReference type="Proteomes" id="UP001268651"/>
    </source>
</evidence>
<reference evidence="2 3" key="1">
    <citation type="submission" date="2023-10" db="EMBL/GenBank/DDBJ databases">
        <title>Marimonas sp. nov. isolated from tidal mud flat.</title>
        <authorList>
            <person name="Jaincy N.J."/>
            <person name="Srinivasan S."/>
            <person name="Lee S.-S."/>
        </authorList>
    </citation>
    <scope>NUCLEOTIDE SEQUENCE [LARGE SCALE GENOMIC DNA]</scope>
    <source>
        <strain evidence="2 3">MJ-SS3</strain>
    </source>
</reference>
<dbReference type="Gene3D" id="3.90.320.10">
    <property type="match status" value="1"/>
</dbReference>
<dbReference type="EMBL" id="JAWHTF010000004">
    <property type="protein sequence ID" value="MDU8886308.1"/>
    <property type="molecule type" value="Genomic_DNA"/>
</dbReference>
<keyword evidence="3" id="KW-1185">Reference proteome</keyword>
<dbReference type="Proteomes" id="UP001268651">
    <property type="component" value="Unassembled WGS sequence"/>
</dbReference>
<dbReference type="SUPFAM" id="SSF53098">
    <property type="entry name" value="Ribonuclease H-like"/>
    <property type="match status" value="1"/>
</dbReference>
<accession>A0ABU3U7D1</accession>
<proteinExistence type="predicted"/>
<gene>
    <name evidence="2" type="ORF">RXV94_09065</name>
</gene>
<dbReference type="InterPro" id="IPR021301">
    <property type="entry name" value="DUF2779"/>
</dbReference>
<comment type="caution">
    <text evidence="2">The sequence shown here is derived from an EMBL/GenBank/DDBJ whole genome shotgun (WGS) entry which is preliminary data.</text>
</comment>
<dbReference type="InterPro" id="IPR012337">
    <property type="entry name" value="RNaseH-like_sf"/>
</dbReference>
<sequence length="494" mass="56669">MNNIPLSKSTYIRGLQCEKSLYLYKHFYHLKDPIDPQLQAIFDQGHEVGILAQKLFPNGVDASPESYYNMRESVIKTKSFIDNGESVIYEATFEFDGVIAALDILVKDNEGWKAYEVKSSTSVSETYLNDAAIQYYTIINSGVELMDISIVYINNQYVKNGGIDVHELFTITSVYDEVQQLLPNIPNKIEQFKNVIGNNSVPKIDIGEHCSKPYGCDFRGHCWKHVPEYSVFDISNLGTNKKFDLYNNGIVTFNQIDLENNPLNQNQFLQVVSELNQSSYIDYENISHFLRDLKYPLYFLDFETIGTAIPIYDGSRPYQQLPFQYSLHIQHIKDGDLTHYEYLAKPTTNEDPRIDFVKKLVNDCGDSGDIIVYNIGFEKGKLNDLMALYPQFSSEISNIIDRLKDLMIPFKNKWYYTPAMKGSYSIKSVLPALVPELSYQDLEIKEGGTASNLFLQIVKGEFNGDIDKTKKELLEYCKMDTYAMVKILEVLYKS</sequence>
<dbReference type="RefSeq" id="WP_316662297.1">
    <property type="nucleotide sequence ID" value="NZ_JAWHTF010000004.1"/>
</dbReference>
<feature type="domain" description="DUF2779" evidence="1">
    <location>
        <begin position="298"/>
        <end position="425"/>
    </location>
</feature>
<evidence type="ECO:0000259" key="1">
    <source>
        <dbReference type="Pfam" id="PF11074"/>
    </source>
</evidence>
<protein>
    <submittedName>
        <fullName evidence="2">DUF2779 domain-containing protein</fullName>
    </submittedName>
</protein>
<name>A0ABU3U7D1_9FLAO</name>
<evidence type="ECO:0000313" key="2">
    <source>
        <dbReference type="EMBL" id="MDU8886308.1"/>
    </source>
</evidence>
<dbReference type="InterPro" id="IPR011604">
    <property type="entry name" value="PDDEXK-like_dom_sf"/>
</dbReference>
<organism evidence="2 3">
    <name type="scientific">Gilvirhabdus luticola</name>
    <dbReference type="NCBI Taxonomy" id="3079858"/>
    <lineage>
        <taxon>Bacteria</taxon>
        <taxon>Pseudomonadati</taxon>
        <taxon>Bacteroidota</taxon>
        <taxon>Flavobacteriia</taxon>
        <taxon>Flavobacteriales</taxon>
        <taxon>Flavobacteriaceae</taxon>
        <taxon>Gilvirhabdus</taxon>
    </lineage>
</organism>
<dbReference type="Pfam" id="PF11074">
    <property type="entry name" value="DUF2779"/>
    <property type="match status" value="1"/>
</dbReference>